<feature type="domain" description="HTH luxR-type" evidence="4">
    <location>
        <begin position="6"/>
        <end position="71"/>
    </location>
</feature>
<organism evidence="5 6">
    <name type="scientific">Cyanomargarita calcarea GSE-NOS-MK-12-04C</name>
    <dbReference type="NCBI Taxonomy" id="2839659"/>
    <lineage>
        <taxon>Bacteria</taxon>
        <taxon>Bacillati</taxon>
        <taxon>Cyanobacteriota</taxon>
        <taxon>Cyanophyceae</taxon>
        <taxon>Nostocales</taxon>
        <taxon>Cyanomargaritaceae</taxon>
        <taxon>Cyanomargarita</taxon>
    </lineage>
</organism>
<reference evidence="5" key="1">
    <citation type="submission" date="2021-05" db="EMBL/GenBank/DDBJ databases">
        <authorList>
            <person name="Pietrasiak N."/>
            <person name="Ward R."/>
            <person name="Stajich J.E."/>
            <person name="Kurbessoian T."/>
        </authorList>
    </citation>
    <scope>NUCLEOTIDE SEQUENCE</scope>
    <source>
        <strain evidence="5">GSE-NOS-MK-12-04C</strain>
    </source>
</reference>
<dbReference type="Pfam" id="PF00931">
    <property type="entry name" value="NB-ARC"/>
    <property type="match status" value="1"/>
</dbReference>
<evidence type="ECO:0000313" key="5">
    <source>
        <dbReference type="EMBL" id="MBW4668923.1"/>
    </source>
</evidence>
<dbReference type="Gene3D" id="2.130.10.10">
    <property type="entry name" value="YVTN repeat-like/Quinoprotein amine dehydrogenase"/>
    <property type="match status" value="5"/>
</dbReference>
<dbReference type="InterPro" id="IPR036322">
    <property type="entry name" value="WD40_repeat_dom_sf"/>
</dbReference>
<feature type="repeat" description="WD" evidence="3">
    <location>
        <begin position="810"/>
        <end position="852"/>
    </location>
</feature>
<gene>
    <name evidence="5" type="ORF">KME60_16245</name>
</gene>
<dbReference type="PROSITE" id="PS50294">
    <property type="entry name" value="WD_REPEATS_REGION"/>
    <property type="match status" value="13"/>
</dbReference>
<accession>A0A951USQ2</accession>
<keyword evidence="2" id="KW-0677">Repeat</keyword>
<feature type="repeat" description="WD" evidence="3">
    <location>
        <begin position="853"/>
        <end position="894"/>
    </location>
</feature>
<dbReference type="InterPro" id="IPR015943">
    <property type="entry name" value="WD40/YVTN_repeat-like_dom_sf"/>
</dbReference>
<dbReference type="PANTHER" id="PTHR44019">
    <property type="entry name" value="WD REPEAT-CONTAINING PROTEIN 55"/>
    <property type="match status" value="1"/>
</dbReference>
<feature type="repeat" description="WD" evidence="3">
    <location>
        <begin position="684"/>
        <end position="725"/>
    </location>
</feature>
<dbReference type="CDD" id="cd00200">
    <property type="entry name" value="WD40"/>
    <property type="match status" value="2"/>
</dbReference>
<evidence type="ECO:0000256" key="3">
    <source>
        <dbReference type="PROSITE-ProRule" id="PRU00221"/>
    </source>
</evidence>
<dbReference type="Pfam" id="PF00805">
    <property type="entry name" value="Pentapeptide"/>
    <property type="match status" value="1"/>
</dbReference>
<dbReference type="PROSITE" id="PS50043">
    <property type="entry name" value="HTH_LUXR_2"/>
    <property type="match status" value="1"/>
</dbReference>
<feature type="repeat" description="WD" evidence="3">
    <location>
        <begin position="1105"/>
        <end position="1146"/>
    </location>
</feature>
<dbReference type="Gene3D" id="2.160.20.80">
    <property type="entry name" value="E3 ubiquitin-protein ligase SopA"/>
    <property type="match status" value="1"/>
</dbReference>
<dbReference type="Proteomes" id="UP000729701">
    <property type="component" value="Unassembled WGS sequence"/>
</dbReference>
<dbReference type="InterPro" id="IPR050505">
    <property type="entry name" value="WDR55/POC1"/>
</dbReference>
<dbReference type="InterPro" id="IPR020472">
    <property type="entry name" value="WD40_PAC1"/>
</dbReference>
<dbReference type="GO" id="GO:0003677">
    <property type="term" value="F:DNA binding"/>
    <property type="evidence" value="ECO:0007669"/>
    <property type="project" value="InterPro"/>
</dbReference>
<dbReference type="GO" id="GO:0043531">
    <property type="term" value="F:ADP binding"/>
    <property type="evidence" value="ECO:0007669"/>
    <property type="project" value="InterPro"/>
</dbReference>
<dbReference type="GO" id="GO:0006355">
    <property type="term" value="P:regulation of DNA-templated transcription"/>
    <property type="evidence" value="ECO:0007669"/>
    <property type="project" value="InterPro"/>
</dbReference>
<dbReference type="InterPro" id="IPR019775">
    <property type="entry name" value="WD40_repeat_CS"/>
</dbReference>
<dbReference type="InterPro" id="IPR000792">
    <property type="entry name" value="Tscrpt_reg_LuxR_C"/>
</dbReference>
<dbReference type="InterPro" id="IPR001646">
    <property type="entry name" value="5peptide_repeat"/>
</dbReference>
<dbReference type="PRINTS" id="PR00364">
    <property type="entry name" value="DISEASERSIST"/>
</dbReference>
<feature type="repeat" description="WD" evidence="3">
    <location>
        <begin position="1063"/>
        <end position="1104"/>
    </location>
</feature>
<name>A0A951USQ2_9CYAN</name>
<protein>
    <submittedName>
        <fullName evidence="5">NACHT domain-containing protein</fullName>
    </submittedName>
</protein>
<feature type="repeat" description="WD" evidence="3">
    <location>
        <begin position="726"/>
        <end position="767"/>
    </location>
</feature>
<dbReference type="AlphaFoldDB" id="A0A951USQ2"/>
<feature type="repeat" description="WD" evidence="3">
    <location>
        <begin position="600"/>
        <end position="641"/>
    </location>
</feature>
<dbReference type="CDD" id="cd06170">
    <property type="entry name" value="LuxR_C_like"/>
    <property type="match status" value="1"/>
</dbReference>
<reference evidence="5" key="2">
    <citation type="journal article" date="2022" name="Microbiol. Resour. Announc.">
        <title>Metagenome Sequencing to Explore Phylogenomics of Terrestrial Cyanobacteria.</title>
        <authorList>
            <person name="Ward R.D."/>
            <person name="Stajich J.E."/>
            <person name="Johansen J.R."/>
            <person name="Huntemann M."/>
            <person name="Clum A."/>
            <person name="Foster B."/>
            <person name="Foster B."/>
            <person name="Roux S."/>
            <person name="Palaniappan K."/>
            <person name="Varghese N."/>
            <person name="Mukherjee S."/>
            <person name="Reddy T.B.K."/>
            <person name="Daum C."/>
            <person name="Copeland A."/>
            <person name="Chen I.A."/>
            <person name="Ivanova N.N."/>
            <person name="Kyrpides N.C."/>
            <person name="Shapiro N."/>
            <person name="Eloe-Fadrosh E.A."/>
            <person name="Pietrasiak N."/>
        </authorList>
    </citation>
    <scope>NUCLEOTIDE SEQUENCE</scope>
    <source>
        <strain evidence="5">GSE-NOS-MK-12-04C</strain>
    </source>
</reference>
<feature type="repeat" description="WD" evidence="3">
    <location>
        <begin position="642"/>
        <end position="683"/>
    </location>
</feature>
<dbReference type="SMART" id="SM00421">
    <property type="entry name" value="HTH_LUXR"/>
    <property type="match status" value="1"/>
</dbReference>
<feature type="repeat" description="WD" evidence="3">
    <location>
        <begin position="768"/>
        <end position="809"/>
    </location>
</feature>
<evidence type="ECO:0000256" key="1">
    <source>
        <dbReference type="ARBA" id="ARBA00022574"/>
    </source>
</evidence>
<dbReference type="SUPFAM" id="SSF52540">
    <property type="entry name" value="P-loop containing nucleoside triphosphate hydrolases"/>
    <property type="match status" value="1"/>
</dbReference>
<dbReference type="Pfam" id="PF00196">
    <property type="entry name" value="GerE"/>
    <property type="match status" value="1"/>
</dbReference>
<dbReference type="SUPFAM" id="SSF50978">
    <property type="entry name" value="WD40 repeat-like"/>
    <property type="match status" value="2"/>
</dbReference>
<dbReference type="InterPro" id="IPR002182">
    <property type="entry name" value="NB-ARC"/>
</dbReference>
<proteinExistence type="predicted"/>
<dbReference type="InterPro" id="IPR027417">
    <property type="entry name" value="P-loop_NTPase"/>
</dbReference>
<dbReference type="Pfam" id="PF00400">
    <property type="entry name" value="WD40"/>
    <property type="match status" value="8"/>
</dbReference>
<dbReference type="InterPro" id="IPR036388">
    <property type="entry name" value="WH-like_DNA-bd_sf"/>
</dbReference>
<dbReference type="Gene3D" id="3.40.50.300">
    <property type="entry name" value="P-loop containing nucleotide triphosphate hydrolases"/>
    <property type="match status" value="1"/>
</dbReference>
<dbReference type="Pfam" id="PF25173">
    <property type="entry name" value="Beta-prop_WDR3_1st"/>
    <property type="match status" value="1"/>
</dbReference>
<evidence type="ECO:0000259" key="4">
    <source>
        <dbReference type="PROSITE" id="PS50043"/>
    </source>
</evidence>
<feature type="repeat" description="WD" evidence="3">
    <location>
        <begin position="937"/>
        <end position="978"/>
    </location>
</feature>
<evidence type="ECO:0000313" key="6">
    <source>
        <dbReference type="Proteomes" id="UP000729701"/>
    </source>
</evidence>
<dbReference type="InterPro" id="IPR001680">
    <property type="entry name" value="WD40_rpt"/>
</dbReference>
<dbReference type="EMBL" id="JAHHGZ010000016">
    <property type="protein sequence ID" value="MBW4668923.1"/>
    <property type="molecule type" value="Genomic_DNA"/>
</dbReference>
<dbReference type="SMART" id="SM00320">
    <property type="entry name" value="WD40"/>
    <property type="match status" value="13"/>
</dbReference>
<dbReference type="PROSITE" id="PS50082">
    <property type="entry name" value="WD_REPEATS_2"/>
    <property type="match status" value="13"/>
</dbReference>
<comment type="caution">
    <text evidence="5">The sequence shown here is derived from an EMBL/GenBank/DDBJ whole genome shotgun (WGS) entry which is preliminary data.</text>
</comment>
<dbReference type="PRINTS" id="PR00320">
    <property type="entry name" value="GPROTEINBRPT"/>
</dbReference>
<dbReference type="SUPFAM" id="SSF141571">
    <property type="entry name" value="Pentapeptide repeat-like"/>
    <property type="match status" value="1"/>
</dbReference>
<keyword evidence="1 3" id="KW-0853">WD repeat</keyword>
<dbReference type="GO" id="GO:0005829">
    <property type="term" value="C:cytosol"/>
    <property type="evidence" value="ECO:0007669"/>
    <property type="project" value="UniProtKB-ARBA"/>
</dbReference>
<dbReference type="Gene3D" id="1.10.10.10">
    <property type="entry name" value="Winged helix-like DNA-binding domain superfamily/Winged helix DNA-binding domain"/>
    <property type="match status" value="1"/>
</dbReference>
<feature type="repeat" description="WD" evidence="3">
    <location>
        <begin position="1021"/>
        <end position="1062"/>
    </location>
</feature>
<dbReference type="PANTHER" id="PTHR44019:SF8">
    <property type="entry name" value="POC1 CENTRIOLAR PROTEIN HOMOLOG"/>
    <property type="match status" value="1"/>
</dbReference>
<dbReference type="SUPFAM" id="SSF46894">
    <property type="entry name" value="C-terminal effector domain of the bipartite response regulators"/>
    <property type="match status" value="1"/>
</dbReference>
<dbReference type="PROSITE" id="PS00678">
    <property type="entry name" value="WD_REPEATS_1"/>
    <property type="match status" value="11"/>
</dbReference>
<evidence type="ECO:0000256" key="2">
    <source>
        <dbReference type="ARBA" id="ARBA00022737"/>
    </source>
</evidence>
<dbReference type="InterPro" id="IPR016032">
    <property type="entry name" value="Sig_transdc_resp-reg_C-effctor"/>
</dbReference>
<sequence>MNHHNLDEILEKLTPRRQEVLKLVLAGESDEAIAHVLNIKPVTVRKYLERLYEAFQIGKRVELVTLFAKYKPEMLGIIGNDDSDSPNREISKEKVISATILETLDQRKQDLGEAPDTLNFYGRTEEIKTLTEWIVTDKCRVVAILGMGGLGKTALSVKLVELLSQQFDCVFWRSLREAPKLESILLDAIKFLSNHKETELQGSISDQTTHLIDYLRSSRCLLILDNFESILQDKVNAGEYRQDYEEYGVFIKRIGESSHQSCVVLTSRTKPEEIAVQEGESQPIRSLLLKGLEQTEATIVLEDKGLSGSVQEMLELVELYSGNPLALKIVSTFIKDLFNGKIAEFLSQGLAPFVGIESLLDSQFNSLSELEKEIMYWLAINREPVYMKNLFDDMLEKPMFSSIIGSLENLKRRSLIEAVDGRFTLQNVLMEYMIALLVRQVSEEIHSGEFNLFNKYALIKATAKDYIRNCQEELILKSVVKNIIDVIDMKLLNPLKLKEKNIYGKGYKVGNILNLLRHRNYNLSNLDLSNLTIWQAYLRGVDLRNVKFTNSDLDMCRFTEAFGTVLCLASCPKKSIWAMGDTKSKIRLRHSDNGHQLLTLQGHTNWVRSVVFSADGNLLASASDDKTLMLWDTDTGQCLQTFRGHKERVWTVAISPDGQTLASGCEDKTVRIWDIKTGECCKILEKHTAWVRSVTFSPDGKILASSSSDKTVILWDARTGEYLKTLEGHTGRVRTVAFSPDSKILASGSDDNTVILWKIESGKSLKILEGHTSWVRSVAFSPDGKTLASGSEDRKVMLWDIHDGKLLLTLSEHTAKVWSVTFSSSDGKTLISSGDDKTVKLWDANTGKCLKTLQGYTDWSWSVAYTPDSNFLASGSEDQTVKLWDVHNGQVDKIFKSHANRIRAVAISPDGKILASGSDDKTIKLWDMHTGQLLKTLIDHIDRVLTIAFSPSGQTLASGGDDKQLRIWDIHTGQFRKTRESHGSWIWSVAFSPNGETIASGSEDRIIKLWDASSGECRQTLEGHIAWVRSVAFHPHGAVLASGSEDQTVKLWDVKTGKCLRTFKGQTGWVRSVAFSPDGRFLAVVGGYPIVEIWDINTESVHKVFQGHQERLWSVRFSPDGKTLASSSEDGSIGFWEVETGKLLRFLRTPRLYEGMDITGVVNLTEAQINTLKTLGANKNDG</sequence>
<feature type="repeat" description="WD" evidence="3">
    <location>
        <begin position="979"/>
        <end position="1020"/>
    </location>
</feature>
<feature type="repeat" description="WD" evidence="3">
    <location>
        <begin position="895"/>
        <end position="936"/>
    </location>
</feature>